<proteinExistence type="predicted"/>
<evidence type="ECO:0000256" key="5">
    <source>
        <dbReference type="ARBA" id="ARBA00023136"/>
    </source>
</evidence>
<feature type="transmembrane region" description="Helical" evidence="6">
    <location>
        <begin position="142"/>
        <end position="161"/>
    </location>
</feature>
<keyword evidence="3 6" id="KW-0812">Transmembrane</keyword>
<evidence type="ECO:0000256" key="6">
    <source>
        <dbReference type="SAM" id="Phobius"/>
    </source>
</evidence>
<dbReference type="STRING" id="1123010.SAMN02745724_02639"/>
<organism evidence="8 9">
    <name type="scientific">Pseudoalteromonas denitrificans DSM 6059</name>
    <dbReference type="NCBI Taxonomy" id="1123010"/>
    <lineage>
        <taxon>Bacteria</taxon>
        <taxon>Pseudomonadati</taxon>
        <taxon>Pseudomonadota</taxon>
        <taxon>Gammaproteobacteria</taxon>
        <taxon>Alteromonadales</taxon>
        <taxon>Pseudoalteromonadaceae</taxon>
        <taxon>Pseudoalteromonas</taxon>
    </lineage>
</organism>
<dbReference type="Gene3D" id="1.20.950.20">
    <property type="entry name" value="Transmembrane di-heme cytochromes, Chain C"/>
    <property type="match status" value="1"/>
</dbReference>
<feature type="transmembrane region" description="Helical" evidence="6">
    <location>
        <begin position="189"/>
        <end position="208"/>
    </location>
</feature>
<keyword evidence="9" id="KW-1185">Reference proteome</keyword>
<feature type="transmembrane region" description="Helical" evidence="6">
    <location>
        <begin position="39"/>
        <end position="57"/>
    </location>
</feature>
<dbReference type="GO" id="GO:0022904">
    <property type="term" value="P:respiratory electron transport chain"/>
    <property type="evidence" value="ECO:0007669"/>
    <property type="project" value="InterPro"/>
</dbReference>
<dbReference type="InterPro" id="IPR016174">
    <property type="entry name" value="Di-haem_cyt_TM"/>
</dbReference>
<dbReference type="SUPFAM" id="SSF81342">
    <property type="entry name" value="Transmembrane di-heme cytochromes"/>
    <property type="match status" value="1"/>
</dbReference>
<evidence type="ECO:0000313" key="9">
    <source>
        <dbReference type="Proteomes" id="UP000198862"/>
    </source>
</evidence>
<evidence type="ECO:0000313" key="8">
    <source>
        <dbReference type="EMBL" id="SFC82482.1"/>
    </source>
</evidence>
<evidence type="ECO:0000259" key="7">
    <source>
        <dbReference type="Pfam" id="PF01292"/>
    </source>
</evidence>
<protein>
    <submittedName>
        <fullName evidence="8">Cytochrome b</fullName>
    </submittedName>
</protein>
<dbReference type="GO" id="GO:0020037">
    <property type="term" value="F:heme binding"/>
    <property type="evidence" value="ECO:0007669"/>
    <property type="project" value="TreeGrafter"/>
</dbReference>
<dbReference type="Proteomes" id="UP000198862">
    <property type="component" value="Unassembled WGS sequence"/>
</dbReference>
<keyword evidence="2" id="KW-1003">Cell membrane</keyword>
<evidence type="ECO:0000256" key="2">
    <source>
        <dbReference type="ARBA" id="ARBA00022475"/>
    </source>
</evidence>
<dbReference type="EMBL" id="FOLO01000019">
    <property type="protein sequence ID" value="SFC82482.1"/>
    <property type="molecule type" value="Genomic_DNA"/>
</dbReference>
<feature type="domain" description="Cytochrome b561 bacterial/Ni-hydrogenase" evidence="7">
    <location>
        <begin position="6"/>
        <end position="173"/>
    </location>
</feature>
<feature type="transmembrane region" description="Helical" evidence="6">
    <location>
        <begin position="93"/>
        <end position="112"/>
    </location>
</feature>
<comment type="subcellular location">
    <subcellularLocation>
        <location evidence="1">Cell membrane</location>
        <topology evidence="1">Multi-pass membrane protein</topology>
    </subcellularLocation>
</comment>
<dbReference type="PANTHER" id="PTHR30485">
    <property type="entry name" value="NI/FE-HYDROGENASE 1 B-TYPE CYTOCHROME SUBUNIT"/>
    <property type="match status" value="1"/>
</dbReference>
<evidence type="ECO:0000256" key="1">
    <source>
        <dbReference type="ARBA" id="ARBA00004651"/>
    </source>
</evidence>
<dbReference type="PANTHER" id="PTHR30485:SF2">
    <property type="entry name" value="BLL0597 PROTEIN"/>
    <property type="match status" value="1"/>
</dbReference>
<dbReference type="OrthoDB" id="196472at2"/>
<dbReference type="InterPro" id="IPR051542">
    <property type="entry name" value="Hydrogenase_cytochrome"/>
</dbReference>
<accession>A0A1I1MCB3</accession>
<dbReference type="AlphaFoldDB" id="A0A1I1MCB3"/>
<keyword evidence="5 6" id="KW-0472">Membrane</keyword>
<keyword evidence="4 6" id="KW-1133">Transmembrane helix</keyword>
<gene>
    <name evidence="8" type="ORF">SAMN02745724_02639</name>
</gene>
<evidence type="ECO:0000256" key="3">
    <source>
        <dbReference type="ARBA" id="ARBA00022692"/>
    </source>
</evidence>
<dbReference type="Pfam" id="PF01292">
    <property type="entry name" value="Ni_hydr_CYTB"/>
    <property type="match status" value="1"/>
</dbReference>
<name>A0A1I1MCB3_9GAMM</name>
<evidence type="ECO:0000256" key="4">
    <source>
        <dbReference type="ARBA" id="ARBA00022989"/>
    </source>
</evidence>
<dbReference type="GO" id="GO:0009055">
    <property type="term" value="F:electron transfer activity"/>
    <property type="evidence" value="ECO:0007669"/>
    <property type="project" value="InterPro"/>
</dbReference>
<dbReference type="RefSeq" id="WP_091984566.1">
    <property type="nucleotide sequence ID" value="NZ_FOLO01000019.1"/>
</dbReference>
<sequence length="218" mass="24495">MQKVKVWDGFVRFFHWSLVILIAVLYFSGEEGLMDLHFIAGYSLLSLVISRIFWGFIGSDTAKLKALLHTPVAAINSVKSNEHSVGHNPAGSYMVLAFFILLLVQSITGLMTTDDILTDGPLVEYVSSAWVEIATSLHHLNFNFLLFAIVIHFLAIAIYRLRGKNLVKPMITGFSSGPYISEIKMRTGWWGFMVLLIVLSLILSSWGWEPLITLFDNL</sequence>
<feature type="transmembrane region" description="Helical" evidence="6">
    <location>
        <begin position="9"/>
        <end position="27"/>
    </location>
</feature>
<dbReference type="GO" id="GO:0005886">
    <property type="term" value="C:plasma membrane"/>
    <property type="evidence" value="ECO:0007669"/>
    <property type="project" value="UniProtKB-SubCell"/>
</dbReference>
<reference evidence="8 9" key="1">
    <citation type="submission" date="2016-10" db="EMBL/GenBank/DDBJ databases">
        <authorList>
            <person name="de Groot N.N."/>
        </authorList>
    </citation>
    <scope>NUCLEOTIDE SEQUENCE [LARGE SCALE GENOMIC DNA]</scope>
    <source>
        <strain evidence="8 9">DSM 6059</strain>
    </source>
</reference>
<dbReference type="InterPro" id="IPR011577">
    <property type="entry name" value="Cyt_b561_bac/Ni-Hgenase"/>
</dbReference>